<dbReference type="Proteomes" id="UP001239213">
    <property type="component" value="Unassembled WGS sequence"/>
</dbReference>
<sequence length="74" mass="8208">NFITTLKELLVFKAYGEFILIKVGYSLNARNLETTTIIKTDGSFTLNMPNVSATKVILLSSLLTSIARVIIIFI</sequence>
<dbReference type="EMBL" id="MPDP01000030">
    <property type="protein sequence ID" value="KAK1492263.1"/>
    <property type="molecule type" value="Genomic_DNA"/>
</dbReference>
<evidence type="ECO:0000313" key="2">
    <source>
        <dbReference type="Proteomes" id="UP001239213"/>
    </source>
</evidence>
<keyword evidence="2" id="KW-1185">Reference proteome</keyword>
<organism evidence="1 2">
    <name type="scientific">Colletotrichum cuscutae</name>
    <dbReference type="NCBI Taxonomy" id="1209917"/>
    <lineage>
        <taxon>Eukaryota</taxon>
        <taxon>Fungi</taxon>
        <taxon>Dikarya</taxon>
        <taxon>Ascomycota</taxon>
        <taxon>Pezizomycotina</taxon>
        <taxon>Sordariomycetes</taxon>
        <taxon>Hypocreomycetidae</taxon>
        <taxon>Glomerellales</taxon>
        <taxon>Glomerellaceae</taxon>
        <taxon>Colletotrichum</taxon>
        <taxon>Colletotrichum acutatum species complex</taxon>
    </lineage>
</organism>
<reference evidence="1" key="1">
    <citation type="submission" date="2016-11" db="EMBL/GenBank/DDBJ databases">
        <title>The genome sequence of Colletotrichum cuscutae.</title>
        <authorList>
            <person name="Baroncelli R."/>
        </authorList>
    </citation>
    <scope>NUCLEOTIDE SEQUENCE</scope>
    <source>
        <strain evidence="1">IMI 304802</strain>
    </source>
</reference>
<comment type="caution">
    <text evidence="1">The sequence shown here is derived from an EMBL/GenBank/DDBJ whole genome shotgun (WGS) entry which is preliminary data.</text>
</comment>
<name>A0AAI9YA68_9PEZI</name>
<gene>
    <name evidence="1" type="ORF">CCUS01_14045</name>
</gene>
<accession>A0AAI9YA68</accession>
<feature type="non-terminal residue" evidence="1">
    <location>
        <position position="1"/>
    </location>
</feature>
<protein>
    <submittedName>
        <fullName evidence="1">Uncharacterized protein</fullName>
    </submittedName>
</protein>
<dbReference type="AlphaFoldDB" id="A0AAI9YA68"/>
<evidence type="ECO:0000313" key="1">
    <source>
        <dbReference type="EMBL" id="KAK1492263.1"/>
    </source>
</evidence>
<proteinExistence type="predicted"/>